<proteinExistence type="predicted"/>
<sequence length="52" mass="6240">MKVKYIGKHETPALDRDKVYEVMSVEKGWFRIMTELDDDYLFPPDSFEIVEK</sequence>
<evidence type="ECO:0000313" key="1">
    <source>
        <dbReference type="EMBL" id="DAD73192.1"/>
    </source>
</evidence>
<dbReference type="EMBL" id="BK014731">
    <property type="protein sequence ID" value="DAD73192.1"/>
    <property type="molecule type" value="Genomic_DNA"/>
</dbReference>
<organism evidence="1">
    <name type="scientific">Myoviridae sp. ct25F5</name>
    <dbReference type="NCBI Taxonomy" id="2826604"/>
    <lineage>
        <taxon>Viruses</taxon>
        <taxon>Duplodnaviria</taxon>
        <taxon>Heunggongvirae</taxon>
        <taxon>Uroviricota</taxon>
        <taxon>Caudoviricetes</taxon>
    </lineage>
</organism>
<reference evidence="1" key="1">
    <citation type="journal article" date="2021" name="Proc. Natl. Acad. Sci. U.S.A.">
        <title>A Catalog of Tens of Thousands of Viruses from Human Metagenomes Reveals Hidden Associations with Chronic Diseases.</title>
        <authorList>
            <person name="Tisza M.J."/>
            <person name="Buck C.B."/>
        </authorList>
    </citation>
    <scope>NUCLEOTIDE SEQUENCE</scope>
    <source>
        <strain evidence="1">Ct25F5</strain>
    </source>
</reference>
<protein>
    <submittedName>
        <fullName evidence="1">Uncharacterized protein</fullName>
    </submittedName>
</protein>
<name>A0A8S5LTJ9_9CAUD</name>
<accession>A0A8S5LTJ9</accession>